<dbReference type="AlphaFoldDB" id="A0A8J5CQ46"/>
<evidence type="ECO:0000256" key="1">
    <source>
        <dbReference type="SAM" id="SignalP"/>
    </source>
</evidence>
<reference evidence="2" key="1">
    <citation type="submission" date="2020-07" db="EMBL/GenBank/DDBJ databases">
        <title>The High-quality genome of the commercially important snow crab, Chionoecetes opilio.</title>
        <authorList>
            <person name="Jeong J.-H."/>
            <person name="Ryu S."/>
        </authorList>
    </citation>
    <scope>NUCLEOTIDE SEQUENCE</scope>
    <source>
        <strain evidence="2">MADBK_172401_WGS</strain>
        <tissue evidence="2">Digestive gland</tissue>
    </source>
</reference>
<dbReference type="OrthoDB" id="6360587at2759"/>
<keyword evidence="1" id="KW-0732">Signal</keyword>
<keyword evidence="3" id="KW-1185">Reference proteome</keyword>
<protein>
    <recommendedName>
        <fullName evidence="4">UPAR/Ly6 domain-containing protein</fullName>
    </recommendedName>
</protein>
<accession>A0A8J5CQ46</accession>
<proteinExistence type="predicted"/>
<dbReference type="Proteomes" id="UP000770661">
    <property type="component" value="Unassembled WGS sequence"/>
</dbReference>
<dbReference type="EMBL" id="JACEEZ010016070">
    <property type="protein sequence ID" value="KAG0718444.1"/>
    <property type="molecule type" value="Genomic_DNA"/>
</dbReference>
<evidence type="ECO:0000313" key="2">
    <source>
        <dbReference type="EMBL" id="KAG0718444.1"/>
    </source>
</evidence>
<organism evidence="2 3">
    <name type="scientific">Chionoecetes opilio</name>
    <name type="common">Atlantic snow crab</name>
    <name type="synonym">Cancer opilio</name>
    <dbReference type="NCBI Taxonomy" id="41210"/>
    <lineage>
        <taxon>Eukaryota</taxon>
        <taxon>Metazoa</taxon>
        <taxon>Ecdysozoa</taxon>
        <taxon>Arthropoda</taxon>
        <taxon>Crustacea</taxon>
        <taxon>Multicrustacea</taxon>
        <taxon>Malacostraca</taxon>
        <taxon>Eumalacostraca</taxon>
        <taxon>Eucarida</taxon>
        <taxon>Decapoda</taxon>
        <taxon>Pleocyemata</taxon>
        <taxon>Brachyura</taxon>
        <taxon>Eubrachyura</taxon>
        <taxon>Majoidea</taxon>
        <taxon>Majidae</taxon>
        <taxon>Chionoecetes</taxon>
    </lineage>
</organism>
<sequence length="117" mass="12200">MNTPARLLLLALTTLALFHAAASFMCYTKTVGKDDSSVAFCSSGTCFSIGGSVLDDNKDGQKGCAEESHDSGCTEAGIPGLISAHTCFCSTPLCNTAYTPTIILPLLLLPAVLQRLL</sequence>
<comment type="caution">
    <text evidence="2">The sequence shown here is derived from an EMBL/GenBank/DDBJ whole genome shotgun (WGS) entry which is preliminary data.</text>
</comment>
<evidence type="ECO:0000313" key="3">
    <source>
        <dbReference type="Proteomes" id="UP000770661"/>
    </source>
</evidence>
<gene>
    <name evidence="2" type="ORF">GWK47_007677</name>
</gene>
<name>A0A8J5CQ46_CHIOP</name>
<feature type="chain" id="PRO_5035264317" description="UPAR/Ly6 domain-containing protein" evidence="1">
    <location>
        <begin position="24"/>
        <end position="117"/>
    </location>
</feature>
<evidence type="ECO:0008006" key="4">
    <source>
        <dbReference type="Google" id="ProtNLM"/>
    </source>
</evidence>
<feature type="signal peptide" evidence="1">
    <location>
        <begin position="1"/>
        <end position="23"/>
    </location>
</feature>